<gene>
    <name evidence="2" type="ORF">E3O46_07545</name>
</gene>
<comment type="similarity">
    <text evidence="1">Belongs to the 5'(3')-deoxyribonucleotidase family.</text>
</comment>
<evidence type="ECO:0000313" key="3">
    <source>
        <dbReference type="Proteomes" id="UP000297604"/>
    </source>
</evidence>
<sequence>MIPNALVAPADLTAALDRFRAAHGRAPRLGVDLDATTADTVGGLRTWMGEKLSIPLAERSTRFPDLDQYAMWIGDDAWFVDMPDFLSHFGHAERHGFYLGLAVFDEALVTLLALEAAGCELVAVTARSDEFNSDTREWIASNGLPLATVVHSGFDKHALEGIDLFVDDAPPVVTGLLKAGRSVVVFDQSYNRAIPEHDRGTRATGWGAPMLAAVTRLLTAQAAVD</sequence>
<dbReference type="Gene3D" id="3.40.50.1000">
    <property type="entry name" value="HAD superfamily/HAD-like"/>
    <property type="match status" value="1"/>
</dbReference>
<reference evidence="2 3" key="1">
    <citation type="submission" date="2019-03" db="EMBL/GenBank/DDBJ databases">
        <title>Genomics of glacier-inhabiting Cryobacterium strains.</title>
        <authorList>
            <person name="Liu Q."/>
            <person name="Xin Y.-H."/>
        </authorList>
    </citation>
    <scope>NUCLEOTIDE SEQUENCE [LARGE SCALE GENOMIC DNA]</scope>
    <source>
        <strain evidence="2 3">MDB1-5</strain>
    </source>
</reference>
<accession>A0ABY2INF3</accession>
<name>A0ABY2INF3_9MICO</name>
<protein>
    <submittedName>
        <fullName evidence="2">Uncharacterized protein</fullName>
    </submittedName>
</protein>
<dbReference type="EMBL" id="SOFS01000017">
    <property type="protein sequence ID" value="TFC21159.1"/>
    <property type="molecule type" value="Genomic_DNA"/>
</dbReference>
<organism evidence="2 3">
    <name type="scientific">Cryobacterium glucosi</name>
    <dbReference type="NCBI Taxonomy" id="1259175"/>
    <lineage>
        <taxon>Bacteria</taxon>
        <taxon>Bacillati</taxon>
        <taxon>Actinomycetota</taxon>
        <taxon>Actinomycetes</taxon>
        <taxon>Micrococcales</taxon>
        <taxon>Microbacteriaceae</taxon>
        <taxon>Cryobacterium</taxon>
    </lineage>
</organism>
<dbReference type="InterPro" id="IPR036412">
    <property type="entry name" value="HAD-like_sf"/>
</dbReference>
<dbReference type="SUPFAM" id="SSF56784">
    <property type="entry name" value="HAD-like"/>
    <property type="match status" value="1"/>
</dbReference>
<dbReference type="RefSeq" id="WP_134446335.1">
    <property type="nucleotide sequence ID" value="NZ_SOFS01000017.1"/>
</dbReference>
<keyword evidence="3" id="KW-1185">Reference proteome</keyword>
<dbReference type="InterPro" id="IPR023214">
    <property type="entry name" value="HAD_sf"/>
</dbReference>
<dbReference type="Proteomes" id="UP000297604">
    <property type="component" value="Unassembled WGS sequence"/>
</dbReference>
<evidence type="ECO:0000313" key="2">
    <source>
        <dbReference type="EMBL" id="TFC21159.1"/>
    </source>
</evidence>
<dbReference type="Pfam" id="PF06941">
    <property type="entry name" value="NT5C"/>
    <property type="match status" value="1"/>
</dbReference>
<proteinExistence type="inferred from homology"/>
<dbReference type="InterPro" id="IPR010708">
    <property type="entry name" value="5'(3')-deoxyribonucleotidase"/>
</dbReference>
<evidence type="ECO:0000256" key="1">
    <source>
        <dbReference type="ARBA" id="ARBA00009589"/>
    </source>
</evidence>
<comment type="caution">
    <text evidence="2">The sequence shown here is derived from an EMBL/GenBank/DDBJ whole genome shotgun (WGS) entry which is preliminary data.</text>
</comment>